<dbReference type="Proteomes" id="UP000647183">
    <property type="component" value="Unassembled WGS sequence"/>
</dbReference>
<evidence type="ECO:0000313" key="2">
    <source>
        <dbReference type="EMBL" id="MBD7988215.1"/>
    </source>
</evidence>
<name>A0ABR8UK71_9GAMM</name>
<dbReference type="Gene3D" id="2.40.128.110">
    <property type="entry name" value="Lipid/polyisoprenoid-binding, YceI-like"/>
    <property type="match status" value="1"/>
</dbReference>
<keyword evidence="3" id="KW-1185">Reference proteome</keyword>
<accession>A0ABR8UK71</accession>
<comment type="caution">
    <text evidence="2">The sequence shown here is derived from an EMBL/GenBank/DDBJ whole genome shotgun (WGS) entry which is preliminary data.</text>
</comment>
<dbReference type="SUPFAM" id="SSF101874">
    <property type="entry name" value="YceI-like"/>
    <property type="match status" value="1"/>
</dbReference>
<dbReference type="InterPro" id="IPR036761">
    <property type="entry name" value="TTHA0802/YceI-like_sf"/>
</dbReference>
<proteinExistence type="predicted"/>
<dbReference type="Pfam" id="PF04264">
    <property type="entry name" value="YceI"/>
    <property type="match status" value="1"/>
</dbReference>
<reference evidence="2 3" key="1">
    <citation type="submission" date="2020-08" db="EMBL/GenBank/DDBJ databases">
        <title>A Genomic Blueprint of the Chicken Gut Microbiome.</title>
        <authorList>
            <person name="Gilroy R."/>
            <person name="Ravi A."/>
            <person name="Getino M."/>
            <person name="Pursley I."/>
            <person name="Horton D.L."/>
            <person name="Alikhan N.-F."/>
            <person name="Baker D."/>
            <person name="Gharbi K."/>
            <person name="Hall N."/>
            <person name="Watson M."/>
            <person name="Adriaenssens E.M."/>
            <person name="Foster-Nyarko E."/>
            <person name="Jarju S."/>
            <person name="Secka A."/>
            <person name="Antonio M."/>
            <person name="Oren A."/>
            <person name="Chaudhuri R."/>
            <person name="La Ragione R.M."/>
            <person name="Hildebrand F."/>
            <person name="Pallen M.J."/>
        </authorList>
    </citation>
    <scope>NUCLEOTIDE SEQUENCE [LARGE SCALE GENOMIC DNA]</scope>
    <source>
        <strain evidence="2 3">Sa2BVA3</strain>
    </source>
</reference>
<dbReference type="InterPro" id="IPR007372">
    <property type="entry name" value="Lipid/polyisoprenoid-bd_YceI"/>
</dbReference>
<sequence>MLCVTGRRRRLRRPIASTRHRTFRNTDMTINRLSRGVLAATLLAASAYAFAAPVTYTMDPAHTDVVAQWSHFGFSNPIAHFGQVEGTITYDPDNVAASKVEVVMPLAGLSSHVKAFDEHLRSADFFDAEKFPQATFRSTAVEAAGEGKLKITGDLTIKDITKPVVLDATINKVGTNPMTQQPAAGFDAVATIKRTDFGLGMYAPNVSDEVELRITTEASVPKQGE</sequence>
<dbReference type="PANTHER" id="PTHR34406:SF1">
    <property type="entry name" value="PROTEIN YCEI"/>
    <property type="match status" value="1"/>
</dbReference>
<evidence type="ECO:0000259" key="1">
    <source>
        <dbReference type="SMART" id="SM00867"/>
    </source>
</evidence>
<feature type="domain" description="Lipid/polyisoprenoid-binding YceI-like" evidence="1">
    <location>
        <begin position="55"/>
        <end position="219"/>
    </location>
</feature>
<gene>
    <name evidence="2" type="ORF">H9645_09250</name>
</gene>
<dbReference type="EMBL" id="JACSQJ010000004">
    <property type="protein sequence ID" value="MBD7988215.1"/>
    <property type="molecule type" value="Genomic_DNA"/>
</dbReference>
<evidence type="ECO:0000313" key="3">
    <source>
        <dbReference type="Proteomes" id="UP000647183"/>
    </source>
</evidence>
<organism evidence="2 3">
    <name type="scientific">Luteimonas colneyensis</name>
    <dbReference type="NCBI Taxonomy" id="2762230"/>
    <lineage>
        <taxon>Bacteria</taxon>
        <taxon>Pseudomonadati</taxon>
        <taxon>Pseudomonadota</taxon>
        <taxon>Gammaproteobacteria</taxon>
        <taxon>Lysobacterales</taxon>
        <taxon>Lysobacteraceae</taxon>
        <taxon>Luteimonas</taxon>
    </lineage>
</organism>
<dbReference type="SMART" id="SM00867">
    <property type="entry name" value="YceI"/>
    <property type="match status" value="1"/>
</dbReference>
<dbReference type="PANTHER" id="PTHR34406">
    <property type="entry name" value="PROTEIN YCEI"/>
    <property type="match status" value="1"/>
</dbReference>
<protein>
    <submittedName>
        <fullName evidence="2">Polyisoprenoid-binding protein</fullName>
    </submittedName>
</protein>